<dbReference type="EMBL" id="BMJS01000034">
    <property type="protein sequence ID" value="GGG05136.1"/>
    <property type="molecule type" value="Genomic_DNA"/>
</dbReference>
<evidence type="ECO:0000313" key="2">
    <source>
        <dbReference type="EMBL" id="GGG05136.1"/>
    </source>
</evidence>
<dbReference type="RefSeq" id="WP_117003633.1">
    <property type="nucleotide sequence ID" value="NZ_BMJS01000034.1"/>
</dbReference>
<feature type="transmembrane region" description="Helical" evidence="1">
    <location>
        <begin position="64"/>
        <end position="87"/>
    </location>
</feature>
<accession>A0A8J2Z6C6</accession>
<proteinExistence type="predicted"/>
<evidence type="ECO:0000313" key="3">
    <source>
        <dbReference type="Proteomes" id="UP000636949"/>
    </source>
</evidence>
<name>A0A8J2Z6C6_9GAMM</name>
<comment type="caution">
    <text evidence="2">The sequence shown here is derived from an EMBL/GenBank/DDBJ whole genome shotgun (WGS) entry which is preliminary data.</text>
</comment>
<protein>
    <submittedName>
        <fullName evidence="2">Uncharacterized protein</fullName>
    </submittedName>
</protein>
<keyword evidence="1" id="KW-0472">Membrane</keyword>
<dbReference type="Proteomes" id="UP000636949">
    <property type="component" value="Unassembled WGS sequence"/>
</dbReference>
<keyword evidence="3" id="KW-1185">Reference proteome</keyword>
<reference evidence="2" key="1">
    <citation type="journal article" date="2014" name="Int. J. Syst. Evol. Microbiol.">
        <title>Complete genome sequence of Corynebacterium casei LMG S-19264T (=DSM 44701T), isolated from a smear-ripened cheese.</title>
        <authorList>
            <consortium name="US DOE Joint Genome Institute (JGI-PGF)"/>
            <person name="Walter F."/>
            <person name="Albersmeier A."/>
            <person name="Kalinowski J."/>
            <person name="Ruckert C."/>
        </authorList>
    </citation>
    <scope>NUCLEOTIDE SEQUENCE</scope>
    <source>
        <strain evidence="2">CGMCC 1.15758</strain>
    </source>
</reference>
<evidence type="ECO:0000256" key="1">
    <source>
        <dbReference type="SAM" id="Phobius"/>
    </source>
</evidence>
<gene>
    <name evidence="2" type="ORF">GCM10010995_23230</name>
</gene>
<dbReference type="AlphaFoldDB" id="A0A8J2Z6C6"/>
<feature type="transmembrane region" description="Helical" evidence="1">
    <location>
        <begin position="32"/>
        <end position="52"/>
    </location>
</feature>
<keyword evidence="1" id="KW-0812">Transmembrane</keyword>
<feature type="transmembrane region" description="Helical" evidence="1">
    <location>
        <begin position="162"/>
        <end position="186"/>
    </location>
</feature>
<keyword evidence="1" id="KW-1133">Transmembrane helix</keyword>
<feature type="transmembrane region" description="Helical" evidence="1">
    <location>
        <begin position="126"/>
        <end position="150"/>
    </location>
</feature>
<dbReference type="OrthoDB" id="5622696at2"/>
<organism evidence="2 3">
    <name type="scientific">Cysteiniphilum litorale</name>
    <dbReference type="NCBI Taxonomy" id="2056700"/>
    <lineage>
        <taxon>Bacteria</taxon>
        <taxon>Pseudomonadati</taxon>
        <taxon>Pseudomonadota</taxon>
        <taxon>Gammaproteobacteria</taxon>
        <taxon>Thiotrichales</taxon>
        <taxon>Fastidiosibacteraceae</taxon>
        <taxon>Cysteiniphilum</taxon>
    </lineage>
</organism>
<sequence length="195" mass="21361">MDTTVTKYISNIIQSLLGTTGAGGMDFTVFDFVRGIGVIMGLCILFVAIIRLSKHGKTQQMFRYYAPSTTVLMFFAGVVLLSMSGFLEMVSTTLFPQDMPLDPIKTISEYASFAEKAEEVDIAQKYLIFSLLAIVGFISLIRGIFLLIKVSEGQREGGIGQVISHLIAGVIGMNAATCFTILNNIYDFKQYFSGS</sequence>
<reference evidence="2" key="2">
    <citation type="submission" date="2020-09" db="EMBL/GenBank/DDBJ databases">
        <authorList>
            <person name="Sun Q."/>
            <person name="Zhou Y."/>
        </authorList>
    </citation>
    <scope>NUCLEOTIDE SEQUENCE</scope>
    <source>
        <strain evidence="2">CGMCC 1.15758</strain>
    </source>
</reference>